<protein>
    <submittedName>
        <fullName evidence="2">Uncharacterized protein</fullName>
    </submittedName>
</protein>
<evidence type="ECO:0000313" key="3">
    <source>
        <dbReference type="Proteomes" id="UP000735302"/>
    </source>
</evidence>
<dbReference type="Proteomes" id="UP000735302">
    <property type="component" value="Unassembled WGS sequence"/>
</dbReference>
<feature type="compositionally biased region" description="Polar residues" evidence="1">
    <location>
        <begin position="249"/>
        <end position="261"/>
    </location>
</feature>
<dbReference type="EMBL" id="BLXT01005778">
    <property type="protein sequence ID" value="GFO26024.1"/>
    <property type="molecule type" value="Genomic_DNA"/>
</dbReference>
<accession>A0AAV4C5S2</accession>
<comment type="caution">
    <text evidence="2">The sequence shown here is derived from an EMBL/GenBank/DDBJ whole genome shotgun (WGS) entry which is preliminary data.</text>
</comment>
<sequence length="493" mass="54491">MISSFNLHEVDVSWTVESIHILLSPYLLRLLDQLLNSGNKESQGVKDLPKPTPMTHEDFELCRRVALEEERQRKFSTSNNIDVPPLTIERHMEMMHGVSAGSLLMDEDMFFSANLPSMRRDSSSAVDISDSASVSTFGANSTLSTTNASAFSHARKSRENTIGSTSKQRGWDDNTVSTQNVNITLPFLSLTVLLEDPEMGATLPEQGTISSASSASSTKRSITKQELSPQSASYPPKMAVPTKEEEQLRPSSVPKSFSSVDPVTPLEKNHQQCTTLSFKNGSHGDEEDNEEEDVFHDSGDYFEPRISVCQSKKDQDNISQNPISLPQKRINATHKTSAPEQLSRNTCGSIGGTNSMQRVAVAFFQALSKLDFHKPLHNLRDEIASILPFDHLGVLAKPVHVELAQESKHAETKNKLKVAFGKLEVIECLFDCFSGTSDFTNVTLPKLPQYSMHLLLVMGKCGIYRGGLWGHIGSTGQILTVDGYVKFVQFEII</sequence>
<reference evidence="2 3" key="1">
    <citation type="journal article" date="2021" name="Elife">
        <title>Chloroplast acquisition without the gene transfer in kleptoplastic sea slugs, Plakobranchus ocellatus.</title>
        <authorList>
            <person name="Maeda T."/>
            <person name="Takahashi S."/>
            <person name="Yoshida T."/>
            <person name="Shimamura S."/>
            <person name="Takaki Y."/>
            <person name="Nagai Y."/>
            <person name="Toyoda A."/>
            <person name="Suzuki Y."/>
            <person name="Arimoto A."/>
            <person name="Ishii H."/>
            <person name="Satoh N."/>
            <person name="Nishiyama T."/>
            <person name="Hasebe M."/>
            <person name="Maruyama T."/>
            <person name="Minagawa J."/>
            <person name="Obokata J."/>
            <person name="Shigenobu S."/>
        </authorList>
    </citation>
    <scope>NUCLEOTIDE SEQUENCE [LARGE SCALE GENOMIC DNA]</scope>
</reference>
<gene>
    <name evidence="2" type="ORF">PoB_005252900</name>
</gene>
<proteinExistence type="predicted"/>
<dbReference type="AlphaFoldDB" id="A0AAV4C5S2"/>
<feature type="region of interest" description="Disordered" evidence="1">
    <location>
        <begin position="203"/>
        <end position="270"/>
    </location>
</feature>
<name>A0AAV4C5S2_9GAST</name>
<organism evidence="2 3">
    <name type="scientific">Plakobranchus ocellatus</name>
    <dbReference type="NCBI Taxonomy" id="259542"/>
    <lineage>
        <taxon>Eukaryota</taxon>
        <taxon>Metazoa</taxon>
        <taxon>Spiralia</taxon>
        <taxon>Lophotrochozoa</taxon>
        <taxon>Mollusca</taxon>
        <taxon>Gastropoda</taxon>
        <taxon>Heterobranchia</taxon>
        <taxon>Euthyneura</taxon>
        <taxon>Panpulmonata</taxon>
        <taxon>Sacoglossa</taxon>
        <taxon>Placobranchoidea</taxon>
        <taxon>Plakobranchidae</taxon>
        <taxon>Plakobranchus</taxon>
    </lineage>
</organism>
<feature type="compositionally biased region" description="Polar residues" evidence="1">
    <location>
        <begin position="218"/>
        <end position="233"/>
    </location>
</feature>
<keyword evidence="3" id="KW-1185">Reference proteome</keyword>
<evidence type="ECO:0000313" key="2">
    <source>
        <dbReference type="EMBL" id="GFO26024.1"/>
    </source>
</evidence>
<feature type="region of interest" description="Disordered" evidence="1">
    <location>
        <begin position="146"/>
        <end position="174"/>
    </location>
</feature>
<evidence type="ECO:0000256" key="1">
    <source>
        <dbReference type="SAM" id="MobiDB-lite"/>
    </source>
</evidence>
<feature type="compositionally biased region" description="Polar residues" evidence="1">
    <location>
        <begin position="160"/>
        <end position="174"/>
    </location>
</feature>